<comment type="caution">
    <text evidence="2">The sequence shown here is derived from an EMBL/GenBank/DDBJ whole genome shotgun (WGS) entry which is preliminary data.</text>
</comment>
<sequence length="82" mass="8533">MCDASSDDSLRGLGADESVSASHIVYGAQKPTPLTCTLRAAPLTLSYDSESDAAEQRQAEGGAKIFPTPGCGRTGEEDLSRD</sequence>
<evidence type="ECO:0000256" key="1">
    <source>
        <dbReference type="SAM" id="MobiDB-lite"/>
    </source>
</evidence>
<reference evidence="2" key="1">
    <citation type="journal article" date="2023" name="Science">
        <title>Genome structures resolve the early diversification of teleost fishes.</title>
        <authorList>
            <person name="Parey E."/>
            <person name="Louis A."/>
            <person name="Montfort J."/>
            <person name="Bouchez O."/>
            <person name="Roques C."/>
            <person name="Iampietro C."/>
            <person name="Lluch J."/>
            <person name="Castinel A."/>
            <person name="Donnadieu C."/>
            <person name="Desvignes T."/>
            <person name="Floi Bucao C."/>
            <person name="Jouanno E."/>
            <person name="Wen M."/>
            <person name="Mejri S."/>
            <person name="Dirks R."/>
            <person name="Jansen H."/>
            <person name="Henkel C."/>
            <person name="Chen W.J."/>
            <person name="Zahm M."/>
            <person name="Cabau C."/>
            <person name="Klopp C."/>
            <person name="Thompson A.W."/>
            <person name="Robinson-Rechavi M."/>
            <person name="Braasch I."/>
            <person name="Lecointre G."/>
            <person name="Bobe J."/>
            <person name="Postlethwait J.H."/>
            <person name="Berthelot C."/>
            <person name="Roest Crollius H."/>
            <person name="Guiguen Y."/>
        </authorList>
    </citation>
    <scope>NUCLEOTIDE SEQUENCE</scope>
    <source>
        <strain evidence="2">WJC10195</strain>
    </source>
</reference>
<name>A0A9Q1EX47_SYNKA</name>
<organism evidence="2 3">
    <name type="scientific">Synaphobranchus kaupii</name>
    <name type="common">Kaup's arrowtooth eel</name>
    <dbReference type="NCBI Taxonomy" id="118154"/>
    <lineage>
        <taxon>Eukaryota</taxon>
        <taxon>Metazoa</taxon>
        <taxon>Chordata</taxon>
        <taxon>Craniata</taxon>
        <taxon>Vertebrata</taxon>
        <taxon>Euteleostomi</taxon>
        <taxon>Actinopterygii</taxon>
        <taxon>Neopterygii</taxon>
        <taxon>Teleostei</taxon>
        <taxon>Anguilliformes</taxon>
        <taxon>Synaphobranchidae</taxon>
        <taxon>Synaphobranchus</taxon>
    </lineage>
</organism>
<gene>
    <name evidence="2" type="ORF">SKAU_G00281450</name>
</gene>
<dbReference type="AlphaFoldDB" id="A0A9Q1EX47"/>
<keyword evidence="3" id="KW-1185">Reference proteome</keyword>
<dbReference type="EMBL" id="JAINUF010000011">
    <property type="protein sequence ID" value="KAJ8346744.1"/>
    <property type="molecule type" value="Genomic_DNA"/>
</dbReference>
<accession>A0A9Q1EX47</accession>
<feature type="region of interest" description="Disordered" evidence="1">
    <location>
        <begin position="49"/>
        <end position="82"/>
    </location>
</feature>
<proteinExistence type="predicted"/>
<dbReference type="Proteomes" id="UP001152622">
    <property type="component" value="Chromosome 11"/>
</dbReference>
<evidence type="ECO:0000313" key="2">
    <source>
        <dbReference type="EMBL" id="KAJ8346744.1"/>
    </source>
</evidence>
<evidence type="ECO:0000313" key="3">
    <source>
        <dbReference type="Proteomes" id="UP001152622"/>
    </source>
</evidence>
<protein>
    <submittedName>
        <fullName evidence="2">Uncharacterized protein</fullName>
    </submittedName>
</protein>